<feature type="compositionally biased region" description="Basic residues" evidence="1">
    <location>
        <begin position="656"/>
        <end position="681"/>
    </location>
</feature>
<feature type="compositionally biased region" description="Basic and acidic residues" evidence="1">
    <location>
        <begin position="606"/>
        <end position="616"/>
    </location>
</feature>
<dbReference type="Proteomes" id="UP001058860">
    <property type="component" value="Chromosome"/>
</dbReference>
<protein>
    <submittedName>
        <fullName evidence="2">Uncharacterized protein</fullName>
    </submittedName>
</protein>
<evidence type="ECO:0000256" key="1">
    <source>
        <dbReference type="SAM" id="MobiDB-lite"/>
    </source>
</evidence>
<dbReference type="RefSeq" id="WP_353866239.1">
    <property type="nucleotide sequence ID" value="NZ_CP088295.1"/>
</dbReference>
<name>A0ABY5PM77_9ACTN</name>
<organism evidence="2 3">
    <name type="scientific">Svornostia abyssi</name>
    <dbReference type="NCBI Taxonomy" id="2898438"/>
    <lineage>
        <taxon>Bacteria</taxon>
        <taxon>Bacillati</taxon>
        <taxon>Actinomycetota</taxon>
        <taxon>Thermoleophilia</taxon>
        <taxon>Solirubrobacterales</taxon>
        <taxon>Baekduiaceae</taxon>
        <taxon>Svornostia</taxon>
    </lineage>
</organism>
<sequence length="681" mass="69244">MLGDVHAVPKCTASQLNADSCPTSTKIGTTGATVDAIISLDISGDVYAMAAQGTEAARMGVVLRPGIADKIKLQASVRVRSDDYGLRATLDDLPRQATGVPIFGTLDIRMKDLEMKLLGATSGGLPFISAPTTCSPATTRVEVTSYAGPVQSATKSYTPTNCAAVPFAPTASVAVDPAVPDAPTQTSLTLAFPATATPRVQSHLRSATIALPEGMEINPAAASAGLSACADAEFAVASSAVPACPAASAVGDITIDNAQLGTLSGSVFLGTATPGNLMRLFIVAQRSAAADDVRVKLTGSVTADPATGRVTAQLDGIPQVPFRSMTMRLRGGQHGILRTPRACGQSTLGTSLTPWSGTAAVSPGATLRIDGCGDPARFTPGVGITATPAQAGATTALQATITRPDGDARLAGARISLPDGLMGKLTGVPQCPLADARAAACPAATRVGSATASVGAGPAPLGLTGDLYLTPPADGGLAGLVLTVDAKVGPLDLGRIAVPMELRLREGGAGIDVVAGDIPRRVQGIPLDLRAIDLRIDRDGFLLNPTGCGPRPLAATFTSDLGGTASASAPFAVTGCDKLGYAPRMRMALSGETKKNGHPTIAAELRLPRRAGEHAARRPPPPRGPRPGLRAPGHRLPARQGAGRCLPGVLEDRRGGGHHPRAPRRAARHRPPRHGPRLAAA</sequence>
<feature type="region of interest" description="Disordered" evidence="1">
    <location>
        <begin position="606"/>
        <end position="681"/>
    </location>
</feature>
<keyword evidence="3" id="KW-1185">Reference proteome</keyword>
<proteinExistence type="predicted"/>
<evidence type="ECO:0000313" key="2">
    <source>
        <dbReference type="EMBL" id="UUY05798.1"/>
    </source>
</evidence>
<reference evidence="3" key="1">
    <citation type="submission" date="2021-11" db="EMBL/GenBank/DDBJ databases">
        <title>Cultivation dependent microbiological survey of springs from the worlds oldest radium mine currently devoted to the extraction of radon-saturated water.</title>
        <authorList>
            <person name="Kapinusova G."/>
            <person name="Smrhova T."/>
            <person name="Strejcek M."/>
            <person name="Suman J."/>
            <person name="Jani K."/>
            <person name="Pajer P."/>
            <person name="Uhlik O."/>
        </authorList>
    </citation>
    <scope>NUCLEOTIDE SEQUENCE [LARGE SCALE GENOMIC DNA]</scope>
    <source>
        <strain evidence="3">J379</strain>
    </source>
</reference>
<dbReference type="EMBL" id="CP088295">
    <property type="protein sequence ID" value="UUY05798.1"/>
    <property type="molecule type" value="Genomic_DNA"/>
</dbReference>
<accession>A0ABY5PM77</accession>
<evidence type="ECO:0000313" key="3">
    <source>
        <dbReference type="Proteomes" id="UP001058860"/>
    </source>
</evidence>
<gene>
    <name evidence="2" type="ORF">LRS13_09845</name>
</gene>